<feature type="region of interest" description="Disordered" evidence="6">
    <location>
        <begin position="38"/>
        <end position="91"/>
    </location>
</feature>
<evidence type="ECO:0000259" key="7">
    <source>
        <dbReference type="PROSITE" id="PS50888"/>
    </source>
</evidence>
<proteinExistence type="predicted"/>
<feature type="domain" description="BHLH" evidence="7">
    <location>
        <begin position="188"/>
        <end position="238"/>
    </location>
</feature>
<dbReference type="Proteomes" id="UP000823775">
    <property type="component" value="Unassembled WGS sequence"/>
</dbReference>
<dbReference type="InterPro" id="IPR036638">
    <property type="entry name" value="HLH_DNA-bd_sf"/>
</dbReference>
<protein>
    <recommendedName>
        <fullName evidence="7">BHLH domain-containing protein</fullName>
    </recommendedName>
</protein>
<dbReference type="PROSITE" id="PS50888">
    <property type="entry name" value="BHLH"/>
    <property type="match status" value="1"/>
</dbReference>
<dbReference type="InterPro" id="IPR045843">
    <property type="entry name" value="IND-like"/>
</dbReference>
<keyword evidence="5" id="KW-0539">Nucleus</keyword>
<evidence type="ECO:0000256" key="1">
    <source>
        <dbReference type="ARBA" id="ARBA00004123"/>
    </source>
</evidence>
<keyword evidence="3" id="KW-0238">DNA-binding</keyword>
<keyword evidence="9" id="KW-1185">Reference proteome</keyword>
<evidence type="ECO:0000256" key="2">
    <source>
        <dbReference type="ARBA" id="ARBA00023015"/>
    </source>
</evidence>
<feature type="region of interest" description="Disordered" evidence="6">
    <location>
        <begin position="130"/>
        <end position="163"/>
    </location>
</feature>
<dbReference type="Gene3D" id="4.10.280.10">
    <property type="entry name" value="Helix-loop-helix DNA-binding domain"/>
    <property type="match status" value="1"/>
</dbReference>
<evidence type="ECO:0000256" key="5">
    <source>
        <dbReference type="ARBA" id="ARBA00023242"/>
    </source>
</evidence>
<dbReference type="PANTHER" id="PTHR16223:SF51">
    <property type="entry name" value="TRANSCRIPTION FACTOR BHLH117-RELATED"/>
    <property type="match status" value="1"/>
</dbReference>
<accession>A0ABS8TMT2</accession>
<sequence length="393" mass="42858">MQRGTAGAGGGGLSRFRSAPATWLEALLESDTENEVVLNPSSPILHSPNKPPPHPSTQKLSGLNRETGAATRFAGDPGLFESGGSSNFLRQNSSPAEFLSHISSDGYFSSYGIPSSLDYLSSSVDVSQSAKRAREGDSESSPRKLSSQLKGEPSGQLRGSGGSLDAEMEKLMDDLVPYGVRAKRGCATHPRSIAERSKVRRTRISDRIRKLQELVPNMDKQTNTADMLEEAVNRQVSAEADSDINGIRKSFATLESRISFGFLVGVFCTSSIQRSDAALPILHVYEVHIDTFIELKGPIAWYSLFAPHITGIEKPVVIARKTDIRLIIALWIVKDEMLLHTDCAKKYLPNQVTLKRYLQPSQKGGGSSLPVRHGCGVVASDDVDSWYGRGDWR</sequence>
<evidence type="ECO:0000256" key="4">
    <source>
        <dbReference type="ARBA" id="ARBA00023163"/>
    </source>
</evidence>
<dbReference type="InterPro" id="IPR011598">
    <property type="entry name" value="bHLH_dom"/>
</dbReference>
<dbReference type="SUPFAM" id="SSF47459">
    <property type="entry name" value="HLH, helix-loop-helix DNA-binding domain"/>
    <property type="match status" value="1"/>
</dbReference>
<dbReference type="EMBL" id="JACEIK010001739">
    <property type="protein sequence ID" value="MCD7471857.1"/>
    <property type="molecule type" value="Genomic_DNA"/>
</dbReference>
<evidence type="ECO:0000313" key="8">
    <source>
        <dbReference type="EMBL" id="MCD7471857.1"/>
    </source>
</evidence>
<comment type="subcellular location">
    <subcellularLocation>
        <location evidence="1">Nucleus</location>
    </subcellularLocation>
</comment>
<evidence type="ECO:0000313" key="9">
    <source>
        <dbReference type="Proteomes" id="UP000823775"/>
    </source>
</evidence>
<evidence type="ECO:0000256" key="6">
    <source>
        <dbReference type="SAM" id="MobiDB-lite"/>
    </source>
</evidence>
<organism evidence="8 9">
    <name type="scientific">Datura stramonium</name>
    <name type="common">Jimsonweed</name>
    <name type="synonym">Common thornapple</name>
    <dbReference type="NCBI Taxonomy" id="4076"/>
    <lineage>
        <taxon>Eukaryota</taxon>
        <taxon>Viridiplantae</taxon>
        <taxon>Streptophyta</taxon>
        <taxon>Embryophyta</taxon>
        <taxon>Tracheophyta</taxon>
        <taxon>Spermatophyta</taxon>
        <taxon>Magnoliopsida</taxon>
        <taxon>eudicotyledons</taxon>
        <taxon>Gunneridae</taxon>
        <taxon>Pentapetalae</taxon>
        <taxon>asterids</taxon>
        <taxon>lamiids</taxon>
        <taxon>Solanales</taxon>
        <taxon>Solanaceae</taxon>
        <taxon>Solanoideae</taxon>
        <taxon>Datureae</taxon>
        <taxon>Datura</taxon>
    </lineage>
</organism>
<comment type="caution">
    <text evidence="8">The sequence shown here is derived from an EMBL/GenBank/DDBJ whole genome shotgun (WGS) entry which is preliminary data.</text>
</comment>
<feature type="compositionally biased region" description="Basic and acidic residues" evidence="6">
    <location>
        <begin position="132"/>
        <end position="142"/>
    </location>
</feature>
<name>A0ABS8TMT2_DATST</name>
<evidence type="ECO:0000256" key="3">
    <source>
        <dbReference type="ARBA" id="ARBA00023125"/>
    </source>
</evidence>
<dbReference type="PANTHER" id="PTHR16223">
    <property type="entry name" value="TRANSCRIPTION FACTOR BHLH83-RELATED"/>
    <property type="match status" value="1"/>
</dbReference>
<gene>
    <name evidence="8" type="ORF">HAX54_012601</name>
</gene>
<keyword evidence="2" id="KW-0805">Transcription regulation</keyword>
<keyword evidence="4" id="KW-0804">Transcription</keyword>
<reference evidence="8 9" key="1">
    <citation type="journal article" date="2021" name="BMC Genomics">
        <title>Datura genome reveals duplications of psychoactive alkaloid biosynthetic genes and high mutation rate following tissue culture.</title>
        <authorList>
            <person name="Rajewski A."/>
            <person name="Carter-House D."/>
            <person name="Stajich J."/>
            <person name="Litt A."/>
        </authorList>
    </citation>
    <scope>NUCLEOTIDE SEQUENCE [LARGE SCALE GENOMIC DNA]</scope>
    <source>
        <strain evidence="8">AR-01</strain>
    </source>
</reference>